<sequence length="585" mass="67477">MDQFEYNIVLEFESQNLVESAYQIFKSIPKKSKSESIWEESTKSNKDWQDWRVCDWEIDMITDFTNQTSKEEENDLITSQYLGHGIIKLFKLNNADNPLNEKDILTIPGDDTMICILFVPTYFTVHDLLHFYIGDDIVNKQVSNFRILRNQQKGMGFNFTVLIKFRNALDAKNFKEEFNGKSFSRMDPETCHVISIKEIVFQKKLFQRPTANEDFPYLLTDPFTVKKKKAPVKVELPTCPVCLERMDSETTGLVTIPCQHTFHCQCLNKWKNSRCPVCRHSSLRLSRESLLKQAGDSARCATCGSTDNLWICLICGNVGCGRYNSKHAIKHYEETLHCFAMDIRTQRVWDYAGDNYVHRLVQNEVDGKLVEVGGSGDDNNSGTGNSDELQNVVNGNRNKGGGEGSSSNKKDGELAANFLRHREYHLEYVQVLISQLESQREYYELKLQEKNQSASDLLKVESLKKSMEDLKLQFQVTQKEWQKKEMSQKTKLEEDRLVIEGLQANLDHSSKKQEQLEQENKKLVESKQDLEEQVKDLMFYLDSQEKFKDADESVKEGTILVQQPQKAAQASKSKKKRNKNKKPGK</sequence>
<keyword evidence="1" id="KW-0479">Metal-binding</keyword>
<dbReference type="InterPro" id="IPR034931">
    <property type="entry name" value="ETP1_RRM"/>
</dbReference>
<reference evidence="10" key="4">
    <citation type="submission" date="2025-08" db="UniProtKB">
        <authorList>
            <consortium name="RefSeq"/>
        </authorList>
    </citation>
    <scope>IDENTIFICATION</scope>
    <source>
        <strain evidence="10">CBS432</strain>
    </source>
</reference>
<proteinExistence type="predicted"/>
<evidence type="ECO:0000256" key="4">
    <source>
        <dbReference type="ARBA" id="ARBA00081065"/>
    </source>
</evidence>
<feature type="compositionally biased region" description="Low complexity" evidence="7">
    <location>
        <begin position="562"/>
        <end position="571"/>
    </location>
</feature>
<organism evidence="10">
    <name type="scientific">Saccharomyces paradoxus</name>
    <name type="common">Yeast</name>
    <name type="synonym">Saccharomyces douglasii</name>
    <dbReference type="NCBI Taxonomy" id="27291"/>
    <lineage>
        <taxon>Eukaryota</taxon>
        <taxon>Fungi</taxon>
        <taxon>Dikarya</taxon>
        <taxon>Ascomycota</taxon>
        <taxon>Saccharomycotina</taxon>
        <taxon>Saccharomycetes</taxon>
        <taxon>Saccharomycetales</taxon>
        <taxon>Saccharomycetaceae</taxon>
        <taxon>Saccharomyces</taxon>
    </lineage>
</organism>
<dbReference type="GO" id="GO:0005737">
    <property type="term" value="C:cytoplasm"/>
    <property type="evidence" value="ECO:0007669"/>
    <property type="project" value="TreeGrafter"/>
</dbReference>
<dbReference type="Pfam" id="PF07576">
    <property type="entry name" value="BRAP2"/>
    <property type="match status" value="1"/>
</dbReference>
<evidence type="ECO:0000256" key="6">
    <source>
        <dbReference type="SAM" id="Coils"/>
    </source>
</evidence>
<dbReference type="PROSITE" id="PS50271">
    <property type="entry name" value="ZF_UBP"/>
    <property type="match status" value="1"/>
</dbReference>
<dbReference type="InterPro" id="IPR001607">
    <property type="entry name" value="Znf_UBP"/>
</dbReference>
<dbReference type="Pfam" id="PF13639">
    <property type="entry name" value="zf-RING_2"/>
    <property type="match status" value="1"/>
</dbReference>
<keyword evidence="2 5" id="KW-0863">Zinc-finger</keyword>
<dbReference type="PANTHER" id="PTHR24007">
    <property type="entry name" value="BRCA1-ASSOCIATED PROTEIN"/>
    <property type="match status" value="1"/>
</dbReference>
<feature type="region of interest" description="Disordered" evidence="7">
    <location>
        <begin position="371"/>
        <end position="410"/>
    </location>
</feature>
<dbReference type="GO" id="GO:0061630">
    <property type="term" value="F:ubiquitin protein ligase activity"/>
    <property type="evidence" value="ECO:0007669"/>
    <property type="project" value="TreeGrafter"/>
</dbReference>
<evidence type="ECO:0000256" key="5">
    <source>
        <dbReference type="PROSITE-ProRule" id="PRU00502"/>
    </source>
</evidence>
<dbReference type="SUPFAM" id="SSF57850">
    <property type="entry name" value="RING/U-box"/>
    <property type="match status" value="2"/>
</dbReference>
<evidence type="ECO:0000313" key="10">
    <source>
        <dbReference type="RefSeq" id="XP_033766660.1"/>
    </source>
</evidence>
<dbReference type="SMART" id="SM00290">
    <property type="entry name" value="ZnF_UBP"/>
    <property type="match status" value="1"/>
</dbReference>
<dbReference type="RefSeq" id="XP_033766660.1">
    <property type="nucleotide sequence ID" value="XM_033910769.1"/>
</dbReference>
<reference evidence="10" key="3">
    <citation type="submission" date="2025-07" db="EMBL/GenBank/DDBJ databases">
        <authorList>
            <consortium name="NCBI Genome Project"/>
        </authorList>
    </citation>
    <scope>NUCLEOTIDE SEQUENCE</scope>
    <source>
        <strain evidence="10">CBS432</strain>
    </source>
</reference>
<dbReference type="PANTHER" id="PTHR24007:SF7">
    <property type="entry name" value="BRCA1-ASSOCIATED PROTEIN"/>
    <property type="match status" value="1"/>
</dbReference>
<feature type="domain" description="UBP-type" evidence="9">
    <location>
        <begin position="276"/>
        <end position="376"/>
    </location>
</feature>
<dbReference type="InterPro" id="IPR011422">
    <property type="entry name" value="BRAP2/ETP1_RRM"/>
</dbReference>
<dbReference type="InterPro" id="IPR013083">
    <property type="entry name" value="Znf_RING/FYVE/PHD"/>
</dbReference>
<dbReference type="InterPro" id="IPR001841">
    <property type="entry name" value="Znf_RING"/>
</dbReference>
<keyword evidence="6" id="KW-0175">Coiled coil</keyword>
<protein>
    <recommendedName>
        <fullName evidence="4">BRAP2 homolog</fullName>
    </recommendedName>
</protein>
<reference evidence="10" key="1">
    <citation type="journal article" date="2017" name="Nat. Genet.">
        <title>Contrasting evolutionary genome dynamics between domesticated and wild yeasts.</title>
        <authorList>
            <person name="Yue J.X."/>
            <person name="Li J."/>
            <person name="Aigrain L."/>
            <person name="Hallin J."/>
            <person name="Persson K."/>
            <person name="Oliver K."/>
            <person name="Bergstrom A."/>
            <person name="Coupland P."/>
            <person name="Warringer J."/>
            <person name="Lagomarsino M.C."/>
            <person name="Fischer G."/>
            <person name="Durbin R."/>
            <person name="Liti G."/>
        </authorList>
    </citation>
    <scope>NUCLEOTIDE SEQUENCE</scope>
    <source>
        <strain evidence="10">CBS432</strain>
    </source>
</reference>
<dbReference type="GO" id="GO:0016567">
    <property type="term" value="P:protein ubiquitination"/>
    <property type="evidence" value="ECO:0007669"/>
    <property type="project" value="TreeGrafter"/>
</dbReference>
<feature type="compositionally biased region" description="Low complexity" evidence="7">
    <location>
        <begin position="377"/>
        <end position="397"/>
    </location>
</feature>
<dbReference type="CDD" id="cd16457">
    <property type="entry name" value="RING-H2_BRAP2"/>
    <property type="match status" value="1"/>
</dbReference>
<name>A0A8B8US95_SACPA</name>
<dbReference type="FunFam" id="3.30.40.10:FF:000576">
    <property type="entry name" value="RING finger protein ETP1"/>
    <property type="match status" value="1"/>
</dbReference>
<dbReference type="GO" id="GO:0007265">
    <property type="term" value="P:Ras protein signal transduction"/>
    <property type="evidence" value="ECO:0007669"/>
    <property type="project" value="TreeGrafter"/>
</dbReference>
<gene>
    <name evidence="10" type="primary">ETP1</name>
    <name evidence="10" type="ORF">SPAR_H00320</name>
</gene>
<evidence type="ECO:0000256" key="1">
    <source>
        <dbReference type="ARBA" id="ARBA00022723"/>
    </source>
</evidence>
<feature type="coiled-coil region" evidence="6">
    <location>
        <begin position="433"/>
        <end position="536"/>
    </location>
</feature>
<dbReference type="GO" id="GO:0043130">
    <property type="term" value="F:ubiquitin binding"/>
    <property type="evidence" value="ECO:0007669"/>
    <property type="project" value="UniProtKB-ARBA"/>
</dbReference>
<dbReference type="GeneID" id="54630968"/>
<evidence type="ECO:0000259" key="8">
    <source>
        <dbReference type="PROSITE" id="PS50089"/>
    </source>
</evidence>
<reference evidence="10" key="2">
    <citation type="submission" date="2020-01" db="EMBL/GenBank/DDBJ databases">
        <title>Population-level Yeast Reference Genomes.</title>
        <authorList>
            <person name="Yue J.-X."/>
        </authorList>
    </citation>
    <scope>NUCLEOTIDE SEQUENCE</scope>
    <source>
        <strain evidence="10">CBS432</strain>
    </source>
</reference>
<evidence type="ECO:0000256" key="3">
    <source>
        <dbReference type="ARBA" id="ARBA00022833"/>
    </source>
</evidence>
<dbReference type="PROSITE" id="PS50089">
    <property type="entry name" value="ZF_RING_2"/>
    <property type="match status" value="1"/>
</dbReference>
<accession>A0A8B8US95</accession>
<dbReference type="Gene3D" id="3.30.40.10">
    <property type="entry name" value="Zinc/RING finger domain, C3HC4 (zinc finger)"/>
    <property type="match status" value="2"/>
</dbReference>
<dbReference type="CDD" id="cd12717">
    <property type="entry name" value="RRM_ETP1"/>
    <property type="match status" value="1"/>
</dbReference>
<feature type="compositionally biased region" description="Basic residues" evidence="7">
    <location>
        <begin position="572"/>
        <end position="585"/>
    </location>
</feature>
<evidence type="ECO:0000256" key="7">
    <source>
        <dbReference type="SAM" id="MobiDB-lite"/>
    </source>
</evidence>
<feature type="region of interest" description="Disordered" evidence="7">
    <location>
        <begin position="552"/>
        <end position="585"/>
    </location>
</feature>
<evidence type="ECO:0000256" key="2">
    <source>
        <dbReference type="ARBA" id="ARBA00022771"/>
    </source>
</evidence>
<feature type="domain" description="RING-type" evidence="8">
    <location>
        <begin position="239"/>
        <end position="279"/>
    </location>
</feature>
<dbReference type="Pfam" id="PF02148">
    <property type="entry name" value="zf-UBP"/>
    <property type="match status" value="1"/>
</dbReference>
<evidence type="ECO:0000259" key="9">
    <source>
        <dbReference type="PROSITE" id="PS50271"/>
    </source>
</evidence>
<dbReference type="AlphaFoldDB" id="A0A8B8US95"/>
<dbReference type="OrthoDB" id="273556at2759"/>
<dbReference type="KEGG" id="spao:SPAR_H00320"/>
<dbReference type="InterPro" id="IPR047243">
    <property type="entry name" value="RING-H2_BRAP2"/>
</dbReference>
<keyword evidence="3" id="KW-0862">Zinc</keyword>
<dbReference type="GO" id="GO:0008270">
    <property type="term" value="F:zinc ion binding"/>
    <property type="evidence" value="ECO:0007669"/>
    <property type="project" value="UniProtKB-KW"/>
</dbReference>
<dbReference type="SMART" id="SM00184">
    <property type="entry name" value="RING"/>
    <property type="match status" value="1"/>
</dbReference>
<dbReference type="VEuPathDB" id="FungiDB:SPAR_H00320"/>